<name>A0A367ZR38_9BACT</name>
<feature type="active site" description="Charge relay system" evidence="5 6">
    <location>
        <position position="147"/>
    </location>
</feature>
<feature type="active site" description="Charge relay system" evidence="5 6">
    <location>
        <position position="181"/>
    </location>
</feature>
<dbReference type="InterPro" id="IPR015500">
    <property type="entry name" value="Peptidase_S8_subtilisin-rel"/>
</dbReference>
<evidence type="ECO:0000256" key="1">
    <source>
        <dbReference type="ARBA" id="ARBA00011073"/>
    </source>
</evidence>
<dbReference type="AlphaFoldDB" id="A0A367ZR38"/>
<comment type="similarity">
    <text evidence="1 6">Belongs to the peptidase S8 family.</text>
</comment>
<dbReference type="PRINTS" id="PR00723">
    <property type="entry name" value="SUBTILISIN"/>
</dbReference>
<evidence type="ECO:0000313" key="9">
    <source>
        <dbReference type="Proteomes" id="UP000252355"/>
    </source>
</evidence>
<evidence type="ECO:0000256" key="5">
    <source>
        <dbReference type="PIRSR" id="PIRSR615500-1"/>
    </source>
</evidence>
<evidence type="ECO:0000256" key="4">
    <source>
        <dbReference type="ARBA" id="ARBA00022825"/>
    </source>
</evidence>
<dbReference type="InterPro" id="IPR050131">
    <property type="entry name" value="Peptidase_S8_subtilisin-like"/>
</dbReference>
<evidence type="ECO:0000256" key="2">
    <source>
        <dbReference type="ARBA" id="ARBA00022670"/>
    </source>
</evidence>
<sequence>MLLVGLAVSTAWAQEPARKTYIVRFKPEYQLPEQGSHAEVVKMLQASVKKNLPVLKKVIKTDDLTPLWIINGVALEATTTEIGHIKKLPNVLSAKPSRYQIWVPVDTEARPVKSHKGNQWSIVKVKAPEVWNELKIDGTGIVVGHLDTGIDAGHPDLMGKVLAFKDFTPNAKPAPYDDQGHGTHTAGSIAGGNGVGVAPGAKLIVAKVFDRKGGAEDTWLLQAMQWVMDPDGIPETNDGPKLVSNSWGSNATTDRTFWDAVQAWVAAGIVPVFAAGNNGPSGKVGTPAGFPHSWAVAATTSSNGIAYFSSVGPSVWDGITLVKPDIAAPGQGVVSCKIGGGYVSNSGTSMACPHVAGVVALMLQANPALTIDQVRSIAESTALDLGAAGKDTKFGAGLIDALACVKKVLEGASLAPAYEAYEAALAAERALIGVQATTPLSGPLARSLLQRTQALDEGELVSLRAALQQSGSPAARALFEEAARLRKAGDLNR</sequence>
<keyword evidence="4 6" id="KW-0720">Serine protease</keyword>
<gene>
    <name evidence="8" type="ORF">OZSIB_3262</name>
</gene>
<dbReference type="PROSITE" id="PS51892">
    <property type="entry name" value="SUBTILASE"/>
    <property type="match status" value="1"/>
</dbReference>
<accession>A0A367ZR38</accession>
<dbReference type="EMBL" id="QOQW01000006">
    <property type="protein sequence ID" value="RCK80516.1"/>
    <property type="molecule type" value="Genomic_DNA"/>
</dbReference>
<keyword evidence="2 6" id="KW-0645">Protease</keyword>
<evidence type="ECO:0000256" key="6">
    <source>
        <dbReference type="PROSITE-ProRule" id="PRU01240"/>
    </source>
</evidence>
<dbReference type="Pfam" id="PF00082">
    <property type="entry name" value="Peptidase_S8"/>
    <property type="match status" value="1"/>
</dbReference>
<organism evidence="8 9">
    <name type="scientific">Candidatus Ozemobacter sibiricus</name>
    <dbReference type="NCBI Taxonomy" id="2268124"/>
    <lineage>
        <taxon>Bacteria</taxon>
        <taxon>Candidatus Ozemobacteria</taxon>
        <taxon>Candidatus Ozemobacterales</taxon>
        <taxon>Candidatus Ozemobacteraceae</taxon>
        <taxon>Candidatus Ozemobacter</taxon>
    </lineage>
</organism>
<feature type="active site" description="Charge relay system" evidence="5 6">
    <location>
        <position position="349"/>
    </location>
</feature>
<evidence type="ECO:0000259" key="7">
    <source>
        <dbReference type="Pfam" id="PF00082"/>
    </source>
</evidence>
<dbReference type="PANTHER" id="PTHR43806:SF67">
    <property type="entry name" value="EGF-LIKE DOMAIN-CONTAINING PROTEIN"/>
    <property type="match status" value="1"/>
</dbReference>
<comment type="caution">
    <text evidence="8">The sequence shown here is derived from an EMBL/GenBank/DDBJ whole genome shotgun (WGS) entry which is preliminary data.</text>
</comment>
<keyword evidence="3 6" id="KW-0378">Hydrolase</keyword>
<feature type="domain" description="Peptidase S8/S53" evidence="7">
    <location>
        <begin position="138"/>
        <end position="397"/>
    </location>
</feature>
<dbReference type="InterPro" id="IPR036852">
    <property type="entry name" value="Peptidase_S8/S53_dom_sf"/>
</dbReference>
<evidence type="ECO:0000313" key="8">
    <source>
        <dbReference type="EMBL" id="RCK80516.1"/>
    </source>
</evidence>
<dbReference type="SUPFAM" id="SSF52743">
    <property type="entry name" value="Subtilisin-like"/>
    <property type="match status" value="1"/>
</dbReference>
<dbReference type="GO" id="GO:0004252">
    <property type="term" value="F:serine-type endopeptidase activity"/>
    <property type="evidence" value="ECO:0007669"/>
    <property type="project" value="UniProtKB-UniRule"/>
</dbReference>
<dbReference type="InterPro" id="IPR000209">
    <property type="entry name" value="Peptidase_S8/S53_dom"/>
</dbReference>
<dbReference type="Proteomes" id="UP000252355">
    <property type="component" value="Unassembled WGS sequence"/>
</dbReference>
<proteinExistence type="inferred from homology"/>
<reference evidence="8 9" key="1">
    <citation type="submission" date="2018-05" db="EMBL/GenBank/DDBJ databases">
        <title>A metagenomic window into the 2 km-deep terrestrial subsurface aquifer revealed taxonomically and functionally diverse microbial community comprising novel uncultured bacterial lineages.</title>
        <authorList>
            <person name="Kadnikov V.V."/>
            <person name="Mardanov A.V."/>
            <person name="Beletsky A.V."/>
            <person name="Banks D."/>
            <person name="Pimenov N.V."/>
            <person name="Frank Y.A."/>
            <person name="Karnachuk O.V."/>
            <person name="Ravin N.V."/>
        </authorList>
    </citation>
    <scope>NUCLEOTIDE SEQUENCE [LARGE SCALE GENOMIC DNA]</scope>
    <source>
        <strain evidence="8">BY5</strain>
    </source>
</reference>
<evidence type="ECO:0000256" key="3">
    <source>
        <dbReference type="ARBA" id="ARBA00022801"/>
    </source>
</evidence>
<dbReference type="Gene3D" id="3.40.50.200">
    <property type="entry name" value="Peptidase S8/S53 domain"/>
    <property type="match status" value="1"/>
</dbReference>
<protein>
    <submittedName>
        <fullName evidence="8">Peptidase S8 and S53, subtilisin, kexin, sedolisin</fullName>
    </submittedName>
</protein>
<dbReference type="PANTHER" id="PTHR43806">
    <property type="entry name" value="PEPTIDASE S8"/>
    <property type="match status" value="1"/>
</dbReference>
<dbReference type="InterPro" id="IPR023828">
    <property type="entry name" value="Peptidase_S8_Ser-AS"/>
</dbReference>
<dbReference type="GO" id="GO:0006508">
    <property type="term" value="P:proteolysis"/>
    <property type="evidence" value="ECO:0007669"/>
    <property type="project" value="UniProtKB-KW"/>
</dbReference>
<dbReference type="PROSITE" id="PS00138">
    <property type="entry name" value="SUBTILASE_SER"/>
    <property type="match status" value="1"/>
</dbReference>